<name>A0A1D9LM55_9NEIS</name>
<dbReference type="STRING" id="1108595.BKX93_21915"/>
<keyword evidence="2" id="KW-0808">Transferase</keyword>
<accession>A0A1D9LM55</accession>
<dbReference type="Proteomes" id="UP000178776">
    <property type="component" value="Chromosome"/>
</dbReference>
<dbReference type="GeneID" id="68843857"/>
<dbReference type="SUPFAM" id="SSF53335">
    <property type="entry name" value="S-adenosyl-L-methionine-dependent methyltransferases"/>
    <property type="match status" value="1"/>
</dbReference>
<dbReference type="GO" id="GO:0032259">
    <property type="term" value="P:methylation"/>
    <property type="evidence" value="ECO:0007669"/>
    <property type="project" value="UniProtKB-KW"/>
</dbReference>
<dbReference type="InterPro" id="IPR041698">
    <property type="entry name" value="Methyltransf_25"/>
</dbReference>
<organism evidence="2 3">
    <name type="scientific">Chromobacterium vaccinii</name>
    <dbReference type="NCBI Taxonomy" id="1108595"/>
    <lineage>
        <taxon>Bacteria</taxon>
        <taxon>Pseudomonadati</taxon>
        <taxon>Pseudomonadota</taxon>
        <taxon>Betaproteobacteria</taxon>
        <taxon>Neisseriales</taxon>
        <taxon>Chromobacteriaceae</taxon>
        <taxon>Chromobacterium</taxon>
    </lineage>
</organism>
<keyword evidence="2" id="KW-0489">Methyltransferase</keyword>
<dbReference type="AlphaFoldDB" id="A0A1D9LM55"/>
<gene>
    <name evidence="2" type="ORF">BKX93_21915</name>
</gene>
<dbReference type="KEGG" id="cvc:BKX93_21915"/>
<sequence>MSRPDPLESRDPWLARWLPLLREAGRLGPVLEIGCGEGEDSAELLGAGLELIAFDLSADSVAAAARRAPGGKFHCRDARRPFPLDGVRPGAVVASLALHYFSWDETVEIAERIRQCLPPGGKLLCRLNATDDHHYGASGHPEIAPDYYLVDGAPKRFFNERAVRELFADGWRILSLEHRVSGKYALPKALWEAALERSD</sequence>
<evidence type="ECO:0000313" key="2">
    <source>
        <dbReference type="EMBL" id="AOZ52398.1"/>
    </source>
</evidence>
<proteinExistence type="predicted"/>
<dbReference type="EMBL" id="CP017707">
    <property type="protein sequence ID" value="AOZ52398.1"/>
    <property type="molecule type" value="Genomic_DNA"/>
</dbReference>
<dbReference type="Pfam" id="PF13649">
    <property type="entry name" value="Methyltransf_25"/>
    <property type="match status" value="1"/>
</dbReference>
<reference evidence="2 3" key="1">
    <citation type="submission" date="2016-10" db="EMBL/GenBank/DDBJ databases">
        <title>Chromobacterium muskegensis sp. nov., an insecticidal bacterium isolated from Sphagnum bogs.</title>
        <authorList>
            <person name="Sparks M.E."/>
            <person name="Blackburn M.B."/>
            <person name="Gundersen-Rindal D.E."/>
            <person name="Mitchell A."/>
            <person name="Farrar R."/>
            <person name="Kuhar D."/>
        </authorList>
    </citation>
    <scope>NUCLEOTIDE SEQUENCE [LARGE SCALE GENOMIC DNA]</scope>
    <source>
        <strain evidence="2 3">21-1</strain>
    </source>
</reference>
<dbReference type="CDD" id="cd02440">
    <property type="entry name" value="AdoMet_MTases"/>
    <property type="match status" value="1"/>
</dbReference>
<evidence type="ECO:0000259" key="1">
    <source>
        <dbReference type="Pfam" id="PF13649"/>
    </source>
</evidence>
<protein>
    <submittedName>
        <fullName evidence="2">Methyltransferase</fullName>
    </submittedName>
</protein>
<dbReference type="Gene3D" id="3.40.50.150">
    <property type="entry name" value="Vaccinia Virus protein VP39"/>
    <property type="match status" value="1"/>
</dbReference>
<dbReference type="RefSeq" id="WP_046168216.1">
    <property type="nucleotide sequence ID" value="NZ_CP017707.1"/>
</dbReference>
<feature type="domain" description="Methyltransferase" evidence="1">
    <location>
        <begin position="30"/>
        <end position="121"/>
    </location>
</feature>
<dbReference type="GO" id="GO:0008168">
    <property type="term" value="F:methyltransferase activity"/>
    <property type="evidence" value="ECO:0007669"/>
    <property type="project" value="UniProtKB-KW"/>
</dbReference>
<evidence type="ECO:0000313" key="3">
    <source>
        <dbReference type="Proteomes" id="UP000178776"/>
    </source>
</evidence>
<dbReference type="InterPro" id="IPR029063">
    <property type="entry name" value="SAM-dependent_MTases_sf"/>
</dbReference>